<reference evidence="10 11" key="1">
    <citation type="submission" date="2021-05" db="EMBL/GenBank/DDBJ databases">
        <title>Novel Bacillus species.</title>
        <authorList>
            <person name="Liu G."/>
        </authorList>
    </citation>
    <scope>NUCLEOTIDE SEQUENCE [LARGE SCALE GENOMIC DNA]</scope>
    <source>
        <strain evidence="10 11">FJAT-49682</strain>
    </source>
</reference>
<feature type="domain" description="7,8-dihydro-6-hydroxymethylpterin-pyrophosphokinase" evidence="9">
    <location>
        <begin position="90"/>
        <end position="101"/>
    </location>
</feature>
<dbReference type="SUPFAM" id="SSF55083">
    <property type="entry name" value="6-hydroxymethyl-7,8-dihydropterin pyrophosphokinase, HPPK"/>
    <property type="match status" value="1"/>
</dbReference>
<evidence type="ECO:0000256" key="8">
    <source>
        <dbReference type="ARBA" id="ARBA00022909"/>
    </source>
</evidence>
<evidence type="ECO:0000256" key="6">
    <source>
        <dbReference type="ARBA" id="ARBA00022777"/>
    </source>
</evidence>
<evidence type="ECO:0000256" key="4">
    <source>
        <dbReference type="ARBA" id="ARBA00022679"/>
    </source>
</evidence>
<keyword evidence="7" id="KW-0067">ATP-binding</keyword>
<keyword evidence="5" id="KW-0547">Nucleotide-binding</keyword>
<dbReference type="GO" id="GO:0003848">
    <property type="term" value="F:2-amino-4-hydroxy-6-hydroxymethyldihydropteridine diphosphokinase activity"/>
    <property type="evidence" value="ECO:0007669"/>
    <property type="project" value="UniProtKB-EC"/>
</dbReference>
<protein>
    <recommendedName>
        <fullName evidence="3">2-amino-4-hydroxy-6-hydroxymethyldihydropteridine diphosphokinase</fullName>
        <ecNumber evidence="3">2.7.6.3</ecNumber>
    </recommendedName>
</protein>
<comment type="catalytic activity">
    <reaction evidence="1">
        <text>6-hydroxymethyl-7,8-dihydropterin + ATP = (7,8-dihydropterin-6-yl)methyl diphosphate + AMP + H(+)</text>
        <dbReference type="Rhea" id="RHEA:11412"/>
        <dbReference type="ChEBI" id="CHEBI:15378"/>
        <dbReference type="ChEBI" id="CHEBI:30616"/>
        <dbReference type="ChEBI" id="CHEBI:44841"/>
        <dbReference type="ChEBI" id="CHEBI:72950"/>
        <dbReference type="ChEBI" id="CHEBI:456215"/>
        <dbReference type="EC" id="2.7.6.3"/>
    </reaction>
</comment>
<evidence type="ECO:0000259" key="9">
    <source>
        <dbReference type="PROSITE" id="PS00794"/>
    </source>
</evidence>
<dbReference type="PROSITE" id="PS00794">
    <property type="entry name" value="HPPK"/>
    <property type="match status" value="1"/>
</dbReference>
<name>A0A942UU22_9BACI</name>
<sequence>MKDNSAYLSLGSNMGDRQECLRLAIQELEKNPDVKIAALSSIYETDPVGYTDQANFLNMAVKVSTTLSALQLLELCLRVEQDLGRIREFRWGPRIIDLDILLYNKENIEMETLQVPHPRMTERAFVLIPLLEIDRSLVLPKTYTPLVEVLDEIPDKEGVRLWKQINGEDASALFES</sequence>
<evidence type="ECO:0000313" key="11">
    <source>
        <dbReference type="Proteomes" id="UP000676456"/>
    </source>
</evidence>
<dbReference type="EC" id="2.7.6.3" evidence="3"/>
<dbReference type="Gene3D" id="3.30.70.560">
    <property type="entry name" value="7,8-Dihydro-6-hydroxymethylpterin-pyrophosphokinase HPPK"/>
    <property type="match status" value="1"/>
</dbReference>
<proteinExistence type="predicted"/>
<dbReference type="AlphaFoldDB" id="A0A942UU22"/>
<dbReference type="InterPro" id="IPR035907">
    <property type="entry name" value="Hppk_sf"/>
</dbReference>
<dbReference type="Proteomes" id="UP000676456">
    <property type="component" value="Unassembled WGS sequence"/>
</dbReference>
<dbReference type="GO" id="GO:0005524">
    <property type="term" value="F:ATP binding"/>
    <property type="evidence" value="ECO:0007669"/>
    <property type="project" value="UniProtKB-KW"/>
</dbReference>
<dbReference type="InterPro" id="IPR000550">
    <property type="entry name" value="Hppk"/>
</dbReference>
<organism evidence="10 11">
    <name type="scientific">Lederbergia citrea</name>
    <dbReference type="NCBI Taxonomy" id="2833581"/>
    <lineage>
        <taxon>Bacteria</taxon>
        <taxon>Bacillati</taxon>
        <taxon>Bacillota</taxon>
        <taxon>Bacilli</taxon>
        <taxon>Bacillales</taxon>
        <taxon>Bacillaceae</taxon>
        <taxon>Lederbergia</taxon>
    </lineage>
</organism>
<accession>A0A942UU22</accession>
<dbReference type="NCBIfam" id="TIGR01498">
    <property type="entry name" value="folK"/>
    <property type="match status" value="1"/>
</dbReference>
<keyword evidence="4 10" id="KW-0808">Transferase</keyword>
<dbReference type="PANTHER" id="PTHR43071:SF1">
    <property type="entry name" value="2-AMINO-4-HYDROXY-6-HYDROXYMETHYLDIHYDROPTERIDINE PYROPHOSPHOKINASE"/>
    <property type="match status" value="1"/>
</dbReference>
<dbReference type="PANTHER" id="PTHR43071">
    <property type="entry name" value="2-AMINO-4-HYDROXY-6-HYDROXYMETHYLDIHYDROPTERIDINE PYROPHOSPHOKINASE"/>
    <property type="match status" value="1"/>
</dbReference>
<keyword evidence="11" id="KW-1185">Reference proteome</keyword>
<evidence type="ECO:0000256" key="3">
    <source>
        <dbReference type="ARBA" id="ARBA00013253"/>
    </source>
</evidence>
<evidence type="ECO:0000256" key="7">
    <source>
        <dbReference type="ARBA" id="ARBA00022840"/>
    </source>
</evidence>
<evidence type="ECO:0000256" key="2">
    <source>
        <dbReference type="ARBA" id="ARBA00005051"/>
    </source>
</evidence>
<dbReference type="GO" id="GO:0016301">
    <property type="term" value="F:kinase activity"/>
    <property type="evidence" value="ECO:0007669"/>
    <property type="project" value="UniProtKB-KW"/>
</dbReference>
<keyword evidence="6" id="KW-0418">Kinase</keyword>
<dbReference type="Pfam" id="PF01288">
    <property type="entry name" value="HPPK"/>
    <property type="match status" value="1"/>
</dbReference>
<comment type="pathway">
    <text evidence="2">Cofactor biosynthesis; tetrahydrofolate biosynthesis; 2-amino-4-hydroxy-6-hydroxymethyl-7,8-dihydropteridine diphosphate from 7,8-dihydroneopterin triphosphate: step 4/4.</text>
</comment>
<dbReference type="RefSeq" id="WP_213100118.1">
    <property type="nucleotide sequence ID" value="NZ_JAGYPH010000007.1"/>
</dbReference>
<evidence type="ECO:0000313" key="10">
    <source>
        <dbReference type="EMBL" id="MBS4225063.1"/>
    </source>
</evidence>
<dbReference type="GO" id="GO:0046656">
    <property type="term" value="P:folic acid biosynthetic process"/>
    <property type="evidence" value="ECO:0007669"/>
    <property type="project" value="UniProtKB-KW"/>
</dbReference>
<evidence type="ECO:0000256" key="5">
    <source>
        <dbReference type="ARBA" id="ARBA00022741"/>
    </source>
</evidence>
<dbReference type="CDD" id="cd00483">
    <property type="entry name" value="HPPK"/>
    <property type="match status" value="1"/>
</dbReference>
<dbReference type="EMBL" id="JAGYPN010000007">
    <property type="protein sequence ID" value="MBS4225063.1"/>
    <property type="molecule type" value="Genomic_DNA"/>
</dbReference>
<gene>
    <name evidence="10" type="primary">folK</name>
    <name evidence="10" type="ORF">KHA91_20420</name>
</gene>
<evidence type="ECO:0000256" key="1">
    <source>
        <dbReference type="ARBA" id="ARBA00000198"/>
    </source>
</evidence>
<comment type="caution">
    <text evidence="10">The sequence shown here is derived from an EMBL/GenBank/DDBJ whole genome shotgun (WGS) entry which is preliminary data.</text>
</comment>
<keyword evidence="8" id="KW-0289">Folate biosynthesis</keyword>